<protein>
    <submittedName>
        <fullName evidence="3">Methylated-DNA-protein-cysteineS-methyltransferas e</fullName>
        <ecNumber evidence="3">2.1.1.63</ecNumber>
    </submittedName>
</protein>
<dbReference type="RefSeq" id="WP_039143236.1">
    <property type="nucleotide sequence ID" value="NZ_JOJZ01000009.1"/>
</dbReference>
<sequence length="165" mass="18973">MQRLYWDSVHVNGDKIFFTIDNHGLNFVSSPGQGVSQLLDFYTNDHFEYAKNSERSLLYRKTIKNYLRGKSTDLDLPTDFMSYGSDEERLIWNEIAQIPFGELVTVSDLADQSGLGPDKVESAISKSPIWLVLPLHRVTDRNGRYPYRTGDATRDFLVDLEHPKK</sequence>
<keyword evidence="3" id="KW-0808">Transferase</keyword>
<dbReference type="EC" id="2.1.1.63" evidence="3"/>
<dbReference type="OrthoDB" id="9802228at2"/>
<keyword evidence="1" id="KW-0227">DNA damage</keyword>
<evidence type="ECO:0000256" key="1">
    <source>
        <dbReference type="ARBA" id="ARBA00022763"/>
    </source>
</evidence>
<evidence type="ECO:0000259" key="2">
    <source>
        <dbReference type="Pfam" id="PF01035"/>
    </source>
</evidence>
<accession>A0A0C1Q366</accession>
<dbReference type="InterPro" id="IPR036217">
    <property type="entry name" value="MethylDNA_cys_MeTrfase_DNAb"/>
</dbReference>
<name>A0A0C1Q366_9LACO</name>
<evidence type="ECO:0000313" key="3">
    <source>
        <dbReference type="EMBL" id="KID42268.1"/>
    </source>
</evidence>
<dbReference type="Proteomes" id="UP000031397">
    <property type="component" value="Unassembled WGS sequence"/>
</dbReference>
<dbReference type="InterPro" id="IPR036388">
    <property type="entry name" value="WH-like_DNA-bd_sf"/>
</dbReference>
<dbReference type="EMBL" id="JOJZ01000009">
    <property type="protein sequence ID" value="KID42268.1"/>
    <property type="molecule type" value="Genomic_DNA"/>
</dbReference>
<dbReference type="Pfam" id="PF01035">
    <property type="entry name" value="DNA_binding_1"/>
    <property type="match status" value="1"/>
</dbReference>
<organism evidence="3 4">
    <name type="scientific">Fructilactobacillus fructivorans</name>
    <dbReference type="NCBI Taxonomy" id="1614"/>
    <lineage>
        <taxon>Bacteria</taxon>
        <taxon>Bacillati</taxon>
        <taxon>Bacillota</taxon>
        <taxon>Bacilli</taxon>
        <taxon>Lactobacillales</taxon>
        <taxon>Lactobacillaceae</taxon>
        <taxon>Fructilactobacillus</taxon>
    </lineage>
</organism>
<proteinExistence type="predicted"/>
<comment type="caution">
    <text evidence="3">The sequence shown here is derived from an EMBL/GenBank/DDBJ whole genome shotgun (WGS) entry which is preliminary data.</text>
</comment>
<reference evidence="3 4" key="1">
    <citation type="submission" date="2014-06" db="EMBL/GenBank/DDBJ databases">
        <title>Functional and comparative genomic analyses of the Drosophila gut microbiota identify candidate symbiosis factors.</title>
        <authorList>
            <person name="Newell P.D."/>
            <person name="Chaston J.M."/>
            <person name="Douglas A.E."/>
        </authorList>
    </citation>
    <scope>NUCLEOTIDE SEQUENCE [LARGE SCALE GENOMIC DNA]</scope>
    <source>
        <strain evidence="3 4">DmCS_002</strain>
    </source>
</reference>
<dbReference type="GO" id="GO:0003908">
    <property type="term" value="F:methylated-DNA-[protein]-cysteine S-methyltransferase activity"/>
    <property type="evidence" value="ECO:0007669"/>
    <property type="project" value="UniProtKB-EC"/>
</dbReference>
<dbReference type="AlphaFoldDB" id="A0A0C1Q366"/>
<dbReference type="InterPro" id="IPR014048">
    <property type="entry name" value="MethylDNA_cys_MeTrfase_DNA-bd"/>
</dbReference>
<dbReference type="GO" id="GO:0006281">
    <property type="term" value="P:DNA repair"/>
    <property type="evidence" value="ECO:0007669"/>
    <property type="project" value="InterPro"/>
</dbReference>
<dbReference type="SUPFAM" id="SSF46767">
    <property type="entry name" value="Methylated DNA-protein cysteine methyltransferase, C-terminal domain"/>
    <property type="match status" value="1"/>
</dbReference>
<keyword evidence="3" id="KW-0489">Methyltransferase</keyword>
<dbReference type="Gene3D" id="1.10.10.10">
    <property type="entry name" value="Winged helix-like DNA-binding domain superfamily/Winged helix DNA-binding domain"/>
    <property type="match status" value="1"/>
</dbReference>
<dbReference type="GeneID" id="74912898"/>
<gene>
    <name evidence="3" type="ORF">LfDm3_0197</name>
</gene>
<dbReference type="GO" id="GO:0032259">
    <property type="term" value="P:methylation"/>
    <property type="evidence" value="ECO:0007669"/>
    <property type="project" value="UniProtKB-KW"/>
</dbReference>
<evidence type="ECO:0000313" key="4">
    <source>
        <dbReference type="Proteomes" id="UP000031397"/>
    </source>
</evidence>
<dbReference type="PATRIC" id="fig|1614.7.peg.187"/>
<keyword evidence="4" id="KW-1185">Reference proteome</keyword>
<feature type="domain" description="Methylated-DNA-[protein]-cysteine S-methyltransferase DNA binding" evidence="2">
    <location>
        <begin position="89"/>
        <end position="161"/>
    </location>
</feature>